<comment type="cofactor">
    <cofactor evidence="1">
        <name>Mg(2+)</name>
        <dbReference type="ChEBI" id="CHEBI:18420"/>
    </cofactor>
</comment>
<evidence type="ECO:0000256" key="18">
    <source>
        <dbReference type="ARBA" id="ARBA00023136"/>
    </source>
</evidence>
<evidence type="ECO:0000256" key="6">
    <source>
        <dbReference type="ARBA" id="ARBA00022656"/>
    </source>
</evidence>
<dbReference type="EMBL" id="JACCHT010000001">
    <property type="protein sequence ID" value="NYT26501.1"/>
    <property type="molecule type" value="Genomic_DNA"/>
</dbReference>
<comment type="caution">
    <text evidence="23">The sequence shown here is derived from an EMBL/GenBank/DDBJ whole genome shotgun (WGS) entry which is preliminary data.</text>
</comment>
<accession>A0A853F0L9</accession>
<gene>
    <name evidence="23" type="ORF">H0A76_00425</name>
</gene>
<evidence type="ECO:0000256" key="20">
    <source>
        <dbReference type="ARBA" id="ARBA00023586"/>
    </source>
</evidence>
<dbReference type="Gene3D" id="3.40.50.11050">
    <property type="match status" value="4"/>
</dbReference>
<feature type="region of interest" description="Disordered" evidence="21">
    <location>
        <begin position="70"/>
        <end position="107"/>
    </location>
</feature>
<feature type="compositionally biased region" description="Basic and acidic residues" evidence="21">
    <location>
        <begin position="93"/>
        <end position="107"/>
    </location>
</feature>
<keyword evidence="13" id="KW-0068">Autocatalytic cleavage</keyword>
<dbReference type="PROSITE" id="PS51771">
    <property type="entry name" value="CGT_MARTX_CPD"/>
    <property type="match status" value="4"/>
</dbReference>
<dbReference type="InterPro" id="IPR020974">
    <property type="entry name" value="CPD_dom"/>
</dbReference>
<keyword evidence="9" id="KW-0479">Metal-binding</keyword>
<dbReference type="GO" id="GO:0016740">
    <property type="term" value="F:transferase activity"/>
    <property type="evidence" value="ECO:0007669"/>
    <property type="project" value="UniProtKB-KW"/>
</dbReference>
<dbReference type="InterPro" id="IPR038383">
    <property type="entry name" value="CPD_dom_sf"/>
</dbReference>
<evidence type="ECO:0000256" key="17">
    <source>
        <dbReference type="ARBA" id="ARBA00023121"/>
    </source>
</evidence>
<dbReference type="GO" id="GO:0044164">
    <property type="term" value="C:host cell cytosol"/>
    <property type="evidence" value="ECO:0007669"/>
    <property type="project" value="UniProtKB-SubCell"/>
</dbReference>
<evidence type="ECO:0000256" key="14">
    <source>
        <dbReference type="ARBA" id="ARBA00022842"/>
    </source>
</evidence>
<keyword evidence="19" id="KW-1035">Host cytoplasm</keyword>
<dbReference type="Pfam" id="PF11713">
    <property type="entry name" value="Peptidase_C80"/>
    <property type="match status" value="4"/>
</dbReference>
<evidence type="ECO:0000256" key="21">
    <source>
        <dbReference type="SAM" id="MobiDB-lite"/>
    </source>
</evidence>
<evidence type="ECO:0000313" key="23">
    <source>
        <dbReference type="EMBL" id="NYT26501.1"/>
    </source>
</evidence>
<evidence type="ECO:0000256" key="9">
    <source>
        <dbReference type="ARBA" id="ARBA00022723"/>
    </source>
</evidence>
<keyword evidence="7" id="KW-0645">Protease</keyword>
<keyword evidence="15" id="KW-1043">Host membrane</keyword>
<protein>
    <recommendedName>
        <fullName evidence="22">Peptidase C80 domain-containing protein</fullName>
    </recommendedName>
</protein>
<sequence>MLKIKQILLDNPNLSIRDPDLLVRKDGGIVLIDAILVKETSPLFNINRESNLATLDFMIDEVDSTLVERSKSHLAETTPHQDKPLQDWSDLSDDQRQKLTTESEKTKPVLANHDHQIILQTEDHKNVGQSALDLASKHPGQTTIVQIDKEGNLRVVYGTKLQDIKGTVKVSAIGYGREEGGVHTLGGRNANELSKNIIKLTQGLDLNKTTIGRISAVGCNLKTNNPTDDQGSGYGEELLKHLKQSDIGDDVSVSVRSKYVGINPDGTKVTSDTGTSNWKHKDGEAKTTYEMGKNGVVTSRSYDNNGILVRYNGQHLGKEGSDDNRNPSKYKTNIILELPGDDTVKNAAQALANKHPENSYIAKMDADGNIKVYNLKGNEVNLDVGDKYRINVVGHGSEMKTLGAQALTQHIQNLQTQLKIDIKDEGRINLVGCETDIASNGDVNSLTKSVAERLYDNGKGTTKVEVTGRTTQIEVNPDGRKTMQTGGTKTVYSWNLENGIVKTTEHAKSTTDVLTNPLDNFGEQIEKIRKLLEQKQTNSKHKAILSELLDVFVRTRESGFSNDDNFSKMYQIELDLEAHLNDLVKVSKIDRPLRELLTFTHSQIEGDVSDVEREFSRLTENDGSEVSKLVDFHELLLSPRYADHPKIVALRESSLEKIKTSVENAMTTMIAEQHGLDVDELVQVKKHVDYLQKHLTSFEDRKATQDQWKALPSPDSLLKWQPVSVSNKYSITPKDEIHRVVVILEDDGTMIDSSAAIAGKYYNNSTLIQMDEQGNYKVLHGPRLKDITGEVKILFDGHGNEVAETTGGRSATDIVDHIVRLKQDLPSDTKVKQIDIKGCNPGFYMGKHILIGAKDKNIDVTVSTKLGTVTTEDNGRQIVDGTYHLDDKKIIWKYNEQGEITQKTELYPDTKYHLVVTVGKEGALNYNKNDLLKFKNNLRVRVIASTPEETLETLKKLKQQLHNDGIVPMAQIDIRMGKGSADWTNEPDMYAFTENLLKYRAELDANILVHNDSGPNKGSVAFADNNTLNQRVRIFRTNPAVNFVFNDSYMKNVVGFSYFNNNNNRGRVILLNSSIVRPGVATTLKLTLGTNDYSKDDLLTGLKNARDLNPGRSYGVAIVTDGNIIQPSLDKHKELVAYLSDQLKVKVVAYHSPTGQSVAYKHWLSKSPLDPKVIEHHTFKHLADPAPHQDKPLQDWSDLSDDQRQKLKTESEITKPVLANHDHQVLIQGEDDANVKQSTLDLASKHPGQTTIVQISKDGSRRVVYGPKLKDIAGKVKIVAVGYGREDNGVHTLGGRSPDELSDNIVKLNQDLDQSKVTIGVVSMLGCNLGADNPTDNSNSTYGSDTLIKLREKGVSVDEVRVRNTYVGINPDGTKVTSSTGDGEWIHKDSKAKLIYSFNATGEVISKVYDNEGTLIKYNGQDIGGSDTDDNKDQQDADEQQQKDEKKKQLAAETEKLSKN</sequence>
<keyword evidence="10" id="KW-0677">Repeat</keyword>
<dbReference type="GO" id="GO:0008289">
    <property type="term" value="F:lipid binding"/>
    <property type="evidence" value="ECO:0007669"/>
    <property type="project" value="UniProtKB-KW"/>
</dbReference>
<dbReference type="GO" id="GO:0008234">
    <property type="term" value="F:cysteine-type peptidase activity"/>
    <property type="evidence" value="ECO:0007669"/>
    <property type="project" value="UniProtKB-KW"/>
</dbReference>
<keyword evidence="17" id="KW-0446">Lipid-binding</keyword>
<organism evidence="23 24">
    <name type="scientific">Candidatus Thiodubiliella endoseptemdiera</name>
    <dbReference type="NCBI Taxonomy" id="2738886"/>
    <lineage>
        <taxon>Bacteria</taxon>
        <taxon>Pseudomonadati</taxon>
        <taxon>Pseudomonadota</taxon>
        <taxon>Gammaproteobacteria</taxon>
        <taxon>Candidatus Pseudothioglobaceae</taxon>
        <taxon>Candidatus Thiodubiliella</taxon>
    </lineage>
</organism>
<dbReference type="GO" id="GO:0005576">
    <property type="term" value="C:extracellular region"/>
    <property type="evidence" value="ECO:0007669"/>
    <property type="project" value="UniProtKB-SubCell"/>
</dbReference>
<evidence type="ECO:0000313" key="24">
    <source>
        <dbReference type="Proteomes" id="UP000568751"/>
    </source>
</evidence>
<feature type="domain" description="Peptidase C80" evidence="22">
    <location>
        <begin position="1212"/>
        <end position="1398"/>
    </location>
</feature>
<feature type="domain" description="Peptidase C80" evidence="22">
    <location>
        <begin position="321"/>
        <end position="507"/>
    </location>
</feature>
<evidence type="ECO:0000259" key="22">
    <source>
        <dbReference type="PROSITE" id="PS51771"/>
    </source>
</evidence>
<dbReference type="GO" id="GO:0006508">
    <property type="term" value="P:proteolysis"/>
    <property type="evidence" value="ECO:0007669"/>
    <property type="project" value="UniProtKB-KW"/>
</dbReference>
<evidence type="ECO:0000256" key="19">
    <source>
        <dbReference type="ARBA" id="ARBA00023200"/>
    </source>
</evidence>
<proteinExistence type="predicted"/>
<reference evidence="23 24" key="1">
    <citation type="submission" date="2020-05" db="EMBL/GenBank/DDBJ databases">
        <title>Horizontal transmission and recombination maintain forever young bacterial symbiont genomes.</title>
        <authorList>
            <person name="Russell S.L."/>
            <person name="Pepper-Tunick E."/>
            <person name="Svedberg J."/>
            <person name="Byrne A."/>
            <person name="Ruelas Castillo J."/>
            <person name="Vollmers C."/>
            <person name="Beinart R.A."/>
            <person name="Corbett-Detig R."/>
        </authorList>
    </citation>
    <scope>NUCLEOTIDE SEQUENCE [LARGE SCALE GENOMIC DNA]</scope>
    <source>
        <strain evidence="23">455</strain>
    </source>
</reference>
<name>A0A853F0L9_9GAMM</name>
<evidence type="ECO:0000256" key="13">
    <source>
        <dbReference type="ARBA" id="ARBA00022813"/>
    </source>
</evidence>
<evidence type="ECO:0000256" key="15">
    <source>
        <dbReference type="ARBA" id="ARBA00022870"/>
    </source>
</evidence>
<evidence type="ECO:0000256" key="16">
    <source>
        <dbReference type="ARBA" id="ARBA00023026"/>
    </source>
</evidence>
<keyword evidence="12" id="KW-0788">Thiol protease</keyword>
<evidence type="ECO:0000256" key="5">
    <source>
        <dbReference type="ARBA" id="ARBA00022525"/>
    </source>
</evidence>
<dbReference type="GO" id="GO:0090729">
    <property type="term" value="F:toxin activity"/>
    <property type="evidence" value="ECO:0007669"/>
    <property type="project" value="UniProtKB-KW"/>
</dbReference>
<evidence type="ECO:0000256" key="4">
    <source>
        <dbReference type="ARBA" id="ARBA00022511"/>
    </source>
</evidence>
<keyword evidence="5" id="KW-0964">Secreted</keyword>
<keyword evidence="18" id="KW-0472">Membrane</keyword>
<feature type="region of interest" description="Disordered" evidence="21">
    <location>
        <begin position="1420"/>
        <end position="1460"/>
    </location>
</feature>
<comment type="subcellular location">
    <subcellularLocation>
        <location evidence="2">Host cell membrane</location>
    </subcellularLocation>
    <subcellularLocation>
        <location evidence="20">Host cytoplasm</location>
        <location evidence="20">Host cytosol</location>
    </subcellularLocation>
    <subcellularLocation>
        <location evidence="3">Secreted</location>
    </subcellularLocation>
</comment>
<feature type="compositionally biased region" description="Basic and acidic residues" evidence="21">
    <location>
        <begin position="1429"/>
        <end position="1460"/>
    </location>
</feature>
<keyword evidence="8" id="KW-0808">Transferase</keyword>
<evidence type="ECO:0000256" key="3">
    <source>
        <dbReference type="ARBA" id="ARBA00004613"/>
    </source>
</evidence>
<feature type="domain" description="Peptidase C80" evidence="22">
    <location>
        <begin position="104"/>
        <end position="291"/>
    </location>
</feature>
<keyword evidence="4" id="KW-1032">Host cell membrane</keyword>
<keyword evidence="11" id="KW-0378">Hydrolase</keyword>
<dbReference type="CDD" id="cd20500">
    <property type="entry name" value="Peptidase_C80"/>
    <property type="match status" value="4"/>
</dbReference>
<dbReference type="Proteomes" id="UP000568751">
    <property type="component" value="Unassembled WGS sequence"/>
</dbReference>
<feature type="compositionally biased region" description="Basic and acidic residues" evidence="21">
    <location>
        <begin position="70"/>
        <end position="85"/>
    </location>
</feature>
<keyword evidence="6" id="KW-0800">Toxin</keyword>
<evidence type="ECO:0000256" key="12">
    <source>
        <dbReference type="ARBA" id="ARBA00022807"/>
    </source>
</evidence>
<evidence type="ECO:0000256" key="11">
    <source>
        <dbReference type="ARBA" id="ARBA00022801"/>
    </source>
</evidence>
<evidence type="ECO:0000256" key="8">
    <source>
        <dbReference type="ARBA" id="ARBA00022679"/>
    </source>
</evidence>
<evidence type="ECO:0000256" key="1">
    <source>
        <dbReference type="ARBA" id="ARBA00001946"/>
    </source>
</evidence>
<keyword evidence="14" id="KW-0460">Magnesium</keyword>
<feature type="domain" description="Peptidase C80" evidence="22">
    <location>
        <begin position="727"/>
        <end position="896"/>
    </location>
</feature>
<evidence type="ECO:0000256" key="2">
    <source>
        <dbReference type="ARBA" id="ARBA00004165"/>
    </source>
</evidence>
<dbReference type="GO" id="GO:0046872">
    <property type="term" value="F:metal ion binding"/>
    <property type="evidence" value="ECO:0007669"/>
    <property type="project" value="UniProtKB-KW"/>
</dbReference>
<keyword evidence="16" id="KW-0843">Virulence</keyword>
<dbReference type="GO" id="GO:0020002">
    <property type="term" value="C:host cell plasma membrane"/>
    <property type="evidence" value="ECO:0007669"/>
    <property type="project" value="UniProtKB-SubCell"/>
</dbReference>
<evidence type="ECO:0000256" key="10">
    <source>
        <dbReference type="ARBA" id="ARBA00022737"/>
    </source>
</evidence>
<evidence type="ECO:0000256" key="7">
    <source>
        <dbReference type="ARBA" id="ARBA00022670"/>
    </source>
</evidence>